<dbReference type="Pfam" id="PF11882">
    <property type="entry name" value="DUF3402"/>
    <property type="match status" value="2"/>
</dbReference>
<keyword evidence="1" id="KW-0732">Signal</keyword>
<dbReference type="GO" id="GO:0005829">
    <property type="term" value="C:cytosol"/>
    <property type="evidence" value="ECO:0007669"/>
    <property type="project" value="TreeGrafter"/>
</dbReference>
<dbReference type="GO" id="GO:0007010">
    <property type="term" value="P:cytoskeleton organization"/>
    <property type="evidence" value="ECO:0007669"/>
    <property type="project" value="TreeGrafter"/>
</dbReference>
<evidence type="ECO:0000259" key="2">
    <source>
        <dbReference type="SMART" id="SM01293"/>
    </source>
</evidence>
<feature type="domain" description="Far11/STRP C-terminal" evidence="2">
    <location>
        <begin position="1"/>
        <end position="393"/>
    </location>
</feature>
<dbReference type="AlphaFoldDB" id="V5GMC8"/>
<dbReference type="PANTHER" id="PTHR13239">
    <property type="entry name" value="PROTEIN REQUIRED FOR HYPHAL ANASTOMOSIS HAM-2"/>
    <property type="match status" value="1"/>
</dbReference>
<dbReference type="PANTHER" id="PTHR13239:SF4">
    <property type="entry name" value="AT25231P"/>
    <property type="match status" value="1"/>
</dbReference>
<evidence type="ECO:0000256" key="1">
    <source>
        <dbReference type="SAM" id="SignalP"/>
    </source>
</evidence>
<reference evidence="3" key="1">
    <citation type="journal article" date="2015" name="Sci. Rep.">
        <title>Tissue- and time-dependent transcription in Ixodes ricinus salivary glands and midguts when blood feeding on the vertebrate host.</title>
        <authorList>
            <person name="Kotsyfakis M."/>
            <person name="Schwarz A."/>
            <person name="Erhart J."/>
            <person name="Ribeiro J.M."/>
        </authorList>
    </citation>
    <scope>NUCLEOTIDE SEQUENCE</scope>
    <source>
        <tissue evidence="3">Salivary gland and midgut</tissue>
    </source>
</reference>
<evidence type="ECO:0000313" key="3">
    <source>
        <dbReference type="EMBL" id="JAB71465.1"/>
    </source>
</evidence>
<dbReference type="InterPro" id="IPR021819">
    <property type="entry name" value="Far11/STRP_C"/>
</dbReference>
<feature type="signal peptide" evidence="1">
    <location>
        <begin position="1"/>
        <end position="25"/>
    </location>
</feature>
<accession>V5GMC8</accession>
<feature type="chain" id="PRO_5004733819" evidence="1">
    <location>
        <begin position="26"/>
        <end position="418"/>
    </location>
</feature>
<proteinExistence type="evidence at transcript level"/>
<dbReference type="InterPro" id="IPR040185">
    <property type="entry name" value="Far11/STRP"/>
</dbReference>
<sequence length="418" mass="46976">MLPSMPQYMIALLKILLAAAPTSKAKTESVNIMADVLPEEMPITVLQSMKLGIDVNRHKEIIVKAISGVLLLLLKHFKINHVLQFEYMGQQLMFANCIPLVLKFFNQNINSYVGAKNTISVIDFAACVIGEQPELTAETLEIGEQQPYCWRNVFSCINLLRVLNKLTKWKHSRIMMLVVFKSAPILKRTLKVKHATMQLYVLKLLKMQTKYLGRQWRKSNMKTMSAIYQKVRHRLNDDWAYGNDLDARPWDFQAEEFALQASINGFHSRRYDKPSSFLPAAGRSLRLPARRQQLPLGAGPGPGAEPRVQAALRVLAARGRLPLPTVRLGPPPQPRLPLEPVSLPVPPFGSCPPILVPTLLCSWPSPLTPPSRSATGAYGCRYWARHSFFLASSQGQIYGFGGEFGSSWDTFCLLLKLQ</sequence>
<dbReference type="SMART" id="SM01293">
    <property type="entry name" value="DUF3402"/>
    <property type="match status" value="1"/>
</dbReference>
<name>V5GMC8_IXORI</name>
<organism evidence="3">
    <name type="scientific">Ixodes ricinus</name>
    <name type="common">Common tick</name>
    <name type="synonym">Acarus ricinus</name>
    <dbReference type="NCBI Taxonomy" id="34613"/>
    <lineage>
        <taxon>Eukaryota</taxon>
        <taxon>Metazoa</taxon>
        <taxon>Ecdysozoa</taxon>
        <taxon>Arthropoda</taxon>
        <taxon>Chelicerata</taxon>
        <taxon>Arachnida</taxon>
        <taxon>Acari</taxon>
        <taxon>Parasitiformes</taxon>
        <taxon>Ixodida</taxon>
        <taxon>Ixodoidea</taxon>
        <taxon>Ixodidae</taxon>
        <taxon>Ixodinae</taxon>
        <taxon>Ixodes</taxon>
    </lineage>
</organism>
<dbReference type="EMBL" id="GANP01013003">
    <property type="protein sequence ID" value="JAB71465.1"/>
    <property type="molecule type" value="mRNA"/>
</dbReference>
<protein>
    <submittedName>
        <fullName evidence="3">Putative conserved secreted protein</fullName>
    </submittedName>
</protein>